<proteinExistence type="predicted"/>
<evidence type="ECO:0000313" key="2">
    <source>
        <dbReference type="Proteomes" id="UP000790377"/>
    </source>
</evidence>
<comment type="caution">
    <text evidence="1">The sequence shown here is derived from an EMBL/GenBank/DDBJ whole genome shotgun (WGS) entry which is preliminary data.</text>
</comment>
<name>A0ACB7ZSU0_9AGAM</name>
<keyword evidence="2" id="KW-1185">Reference proteome</keyword>
<protein>
    <submittedName>
        <fullName evidence="1">Uncharacterized protein</fullName>
    </submittedName>
</protein>
<accession>A0ACB7ZSU0</accession>
<gene>
    <name evidence="1" type="ORF">BJ138DRAFT_1119847</name>
</gene>
<dbReference type="EMBL" id="MU268660">
    <property type="protein sequence ID" value="KAH7903991.1"/>
    <property type="molecule type" value="Genomic_DNA"/>
</dbReference>
<sequence>MSRTINTRAATAPISGDQTTSSVPKSQNKGRKSAGKAPVESNQQIAGGSQFAEPGGNALNQNDSFHGRVDAGGEQTIASQRDEMSPLSSIENEGTPAGYAEALNLNPQQGVIIECERNGDMPPTFDQAMRALDGFLQLASDAWNDRAPGRPEDHNHGVNLYSHQARRIAELRRHIFDTLGAEESDSDNTNCPKREEAPTNEEGMEDLYGPVYAYPELHNARFRRRGGPTRSSKSGEPRSSARDTPPHMGRCEDDGNGFFRQGGRAARYASQRSDRWEPPNERDEYHPNRAPPMPPPPGDDSGDPGDNDDEGRDDYPDDQRDDPGRDHDQRPGRRDGQGRDDHNEEHNPPRRVMISCRGGGAIGNPIEEEVTSPSAVTNIKKENSTDIEFSPVNGSQTEDDIERWDAWLTAHLRWLRVNRVTGHQLDGVHIDYLGVNLSGVAQDWFSQEVEPPTRERRQWRYEELVCALYRRFITVATAQKAVDHFMAAKPPA</sequence>
<dbReference type="Proteomes" id="UP000790377">
    <property type="component" value="Unassembled WGS sequence"/>
</dbReference>
<evidence type="ECO:0000313" key="1">
    <source>
        <dbReference type="EMBL" id="KAH7903991.1"/>
    </source>
</evidence>
<reference evidence="1" key="1">
    <citation type="journal article" date="2021" name="New Phytol.">
        <title>Evolutionary innovations through gain and loss of genes in the ectomycorrhizal Boletales.</title>
        <authorList>
            <person name="Wu G."/>
            <person name="Miyauchi S."/>
            <person name="Morin E."/>
            <person name="Kuo A."/>
            <person name="Drula E."/>
            <person name="Varga T."/>
            <person name="Kohler A."/>
            <person name="Feng B."/>
            <person name="Cao Y."/>
            <person name="Lipzen A."/>
            <person name="Daum C."/>
            <person name="Hundley H."/>
            <person name="Pangilinan J."/>
            <person name="Johnson J."/>
            <person name="Barry K."/>
            <person name="LaButti K."/>
            <person name="Ng V."/>
            <person name="Ahrendt S."/>
            <person name="Min B."/>
            <person name="Choi I.G."/>
            <person name="Park H."/>
            <person name="Plett J.M."/>
            <person name="Magnuson J."/>
            <person name="Spatafora J.W."/>
            <person name="Nagy L.G."/>
            <person name="Henrissat B."/>
            <person name="Grigoriev I.V."/>
            <person name="Yang Z.L."/>
            <person name="Xu J."/>
            <person name="Martin F.M."/>
        </authorList>
    </citation>
    <scope>NUCLEOTIDE SEQUENCE</scope>
    <source>
        <strain evidence="1">ATCC 28755</strain>
    </source>
</reference>
<organism evidence="1 2">
    <name type="scientific">Hygrophoropsis aurantiaca</name>
    <dbReference type="NCBI Taxonomy" id="72124"/>
    <lineage>
        <taxon>Eukaryota</taxon>
        <taxon>Fungi</taxon>
        <taxon>Dikarya</taxon>
        <taxon>Basidiomycota</taxon>
        <taxon>Agaricomycotina</taxon>
        <taxon>Agaricomycetes</taxon>
        <taxon>Agaricomycetidae</taxon>
        <taxon>Boletales</taxon>
        <taxon>Coniophorineae</taxon>
        <taxon>Hygrophoropsidaceae</taxon>
        <taxon>Hygrophoropsis</taxon>
    </lineage>
</organism>